<evidence type="ECO:0000256" key="1">
    <source>
        <dbReference type="ARBA" id="ARBA00001957"/>
    </source>
</evidence>
<dbReference type="GO" id="GO:0031177">
    <property type="term" value="F:phosphopantetheine binding"/>
    <property type="evidence" value="ECO:0007669"/>
    <property type="project" value="TreeGrafter"/>
</dbReference>
<dbReference type="InterPro" id="IPR000873">
    <property type="entry name" value="AMP-dep_synth/lig_dom"/>
</dbReference>
<dbReference type="Gene3D" id="3.40.50.150">
    <property type="entry name" value="Vaccinia Virus protein VP39"/>
    <property type="match status" value="1"/>
</dbReference>
<dbReference type="Gene3D" id="3.30.300.30">
    <property type="match status" value="2"/>
</dbReference>
<dbReference type="InterPro" id="IPR036736">
    <property type="entry name" value="ACP-like_sf"/>
</dbReference>
<dbReference type="CDD" id="cd19531">
    <property type="entry name" value="LCL_NRPS-like"/>
    <property type="match status" value="1"/>
</dbReference>
<dbReference type="FunFam" id="3.40.50.980:FF:000001">
    <property type="entry name" value="Non-ribosomal peptide synthetase"/>
    <property type="match status" value="1"/>
</dbReference>
<dbReference type="FunFam" id="2.30.38.10:FF:000001">
    <property type="entry name" value="Non-ribosomal peptide synthetase PvdI"/>
    <property type="match status" value="1"/>
</dbReference>
<dbReference type="Pfam" id="PF00550">
    <property type="entry name" value="PP-binding"/>
    <property type="match status" value="1"/>
</dbReference>
<dbReference type="Pfam" id="PF00668">
    <property type="entry name" value="Condensation"/>
    <property type="match status" value="1"/>
</dbReference>
<dbReference type="InterPro" id="IPR029063">
    <property type="entry name" value="SAM-dependent_MTases_sf"/>
</dbReference>
<dbReference type="EMBL" id="MK142792">
    <property type="protein sequence ID" value="AZH23792.1"/>
    <property type="molecule type" value="Genomic_DNA"/>
</dbReference>
<comment type="cofactor">
    <cofactor evidence="1">
        <name>pantetheine 4'-phosphate</name>
        <dbReference type="ChEBI" id="CHEBI:47942"/>
    </cofactor>
</comment>
<evidence type="ECO:0000256" key="4">
    <source>
        <dbReference type="SAM" id="MobiDB-lite"/>
    </source>
</evidence>
<accession>A0A3Q8M1X0</accession>
<dbReference type="GO" id="GO:0005829">
    <property type="term" value="C:cytosol"/>
    <property type="evidence" value="ECO:0007669"/>
    <property type="project" value="TreeGrafter"/>
</dbReference>
<dbReference type="GO" id="GO:0043041">
    <property type="term" value="P:amino acid activation for nonribosomal peptide biosynthetic process"/>
    <property type="evidence" value="ECO:0007669"/>
    <property type="project" value="TreeGrafter"/>
</dbReference>
<keyword evidence="3" id="KW-0597">Phosphoprotein</keyword>
<dbReference type="InterPro" id="IPR045851">
    <property type="entry name" value="AMP-bd_C_sf"/>
</dbReference>
<dbReference type="InterPro" id="IPR001242">
    <property type="entry name" value="Condensation_dom"/>
</dbReference>
<dbReference type="PROSITE" id="PS50075">
    <property type="entry name" value="CARRIER"/>
    <property type="match status" value="1"/>
</dbReference>
<dbReference type="InterPro" id="IPR044894">
    <property type="entry name" value="TubC_N_sf"/>
</dbReference>
<name>A0A3Q8M1X0_9CYAN</name>
<reference evidence="6" key="1">
    <citation type="journal article" date="2018" name="ACS Chem. Biol.">
        <title>Ketoreductase domain dysfunction expands chemodiversity: malyngamide biosynthesis in the cyanobacterium Okeania hirsuta.</title>
        <authorList>
            <person name="Moss N.A."/>
            <person name="Leao T."/>
            <person name="Rankin M."/>
            <person name="McCullough T.M."/>
            <person name="Qu P."/>
            <person name="Korobeynikov A."/>
            <person name="Smith J.L."/>
            <person name="Gerwick L."/>
            <person name="Gerwick W.H."/>
        </authorList>
    </citation>
    <scope>NUCLEOTIDE SEQUENCE</scope>
    <source>
        <strain evidence="6">PAB-10-Feb-10-1</strain>
    </source>
</reference>
<protein>
    <submittedName>
        <fullName evidence="6">MgcJ</fullName>
    </submittedName>
</protein>
<dbReference type="FunFam" id="1.10.1200.10:FF:000005">
    <property type="entry name" value="Nonribosomal peptide synthetase 1"/>
    <property type="match status" value="1"/>
</dbReference>
<proteinExistence type="predicted"/>
<dbReference type="InterPro" id="IPR013217">
    <property type="entry name" value="Methyltransf_12"/>
</dbReference>
<dbReference type="InterPro" id="IPR041464">
    <property type="entry name" value="TubC_N"/>
</dbReference>
<evidence type="ECO:0000256" key="3">
    <source>
        <dbReference type="ARBA" id="ARBA00022553"/>
    </source>
</evidence>
<dbReference type="PIRSF" id="PIRSF001617">
    <property type="entry name" value="Alpha-AR"/>
    <property type="match status" value="1"/>
</dbReference>
<feature type="domain" description="Carrier" evidence="5">
    <location>
        <begin position="1470"/>
        <end position="1545"/>
    </location>
</feature>
<feature type="region of interest" description="Disordered" evidence="4">
    <location>
        <begin position="1564"/>
        <end position="1587"/>
    </location>
</feature>
<dbReference type="Pfam" id="PF00501">
    <property type="entry name" value="AMP-binding"/>
    <property type="match status" value="1"/>
</dbReference>
<dbReference type="InterPro" id="IPR006162">
    <property type="entry name" value="Ppantetheine_attach_site"/>
</dbReference>
<dbReference type="InterPro" id="IPR009081">
    <property type="entry name" value="PP-bd_ACP"/>
</dbReference>
<dbReference type="SUPFAM" id="SSF47336">
    <property type="entry name" value="ACP-like"/>
    <property type="match status" value="1"/>
</dbReference>
<dbReference type="GO" id="GO:0009403">
    <property type="term" value="P:toxin biosynthetic process"/>
    <property type="evidence" value="ECO:0007669"/>
    <property type="project" value="UniProtKB-ARBA"/>
</dbReference>
<dbReference type="Gene3D" id="1.10.10.1830">
    <property type="entry name" value="Non-ribosomal peptide synthase, adenylation domain"/>
    <property type="match status" value="1"/>
</dbReference>
<dbReference type="PANTHER" id="PTHR45527">
    <property type="entry name" value="NONRIBOSOMAL PEPTIDE SYNTHETASE"/>
    <property type="match status" value="1"/>
</dbReference>
<dbReference type="Gene3D" id="2.30.38.10">
    <property type="entry name" value="Luciferase, Domain 3"/>
    <property type="match status" value="1"/>
</dbReference>
<dbReference type="Gene3D" id="3.30.559.10">
    <property type="entry name" value="Chloramphenicol acetyltransferase-like domain"/>
    <property type="match status" value="1"/>
</dbReference>
<dbReference type="InterPro" id="IPR020845">
    <property type="entry name" value="AMP-binding_CS"/>
</dbReference>
<feature type="compositionally biased region" description="Basic residues" evidence="4">
    <location>
        <begin position="1572"/>
        <end position="1587"/>
    </location>
</feature>
<dbReference type="InterPro" id="IPR010071">
    <property type="entry name" value="AA_adenyl_dom"/>
</dbReference>
<dbReference type="Gene3D" id="1.10.1200.10">
    <property type="entry name" value="ACP-like"/>
    <property type="match status" value="1"/>
</dbReference>
<organism evidence="6">
    <name type="scientific">Okeania hirsuta</name>
    <dbReference type="NCBI Taxonomy" id="1458930"/>
    <lineage>
        <taxon>Bacteria</taxon>
        <taxon>Bacillati</taxon>
        <taxon>Cyanobacteriota</taxon>
        <taxon>Cyanophyceae</taxon>
        <taxon>Oscillatoriophycideae</taxon>
        <taxon>Oscillatoriales</taxon>
        <taxon>Microcoleaceae</taxon>
        <taxon>Okeania</taxon>
    </lineage>
</organism>
<dbReference type="FunFam" id="3.40.50.12780:FF:000012">
    <property type="entry name" value="Non-ribosomal peptide synthetase"/>
    <property type="match status" value="1"/>
</dbReference>
<dbReference type="Pfam" id="PF08242">
    <property type="entry name" value="Methyltransf_12"/>
    <property type="match status" value="1"/>
</dbReference>
<dbReference type="Pfam" id="PF18563">
    <property type="entry name" value="TubC_N"/>
    <property type="match status" value="1"/>
</dbReference>
<dbReference type="PANTHER" id="PTHR45527:SF14">
    <property type="entry name" value="PLIPASTATIN SYNTHASE SUBUNIT B"/>
    <property type="match status" value="1"/>
</dbReference>
<dbReference type="SUPFAM" id="SSF56801">
    <property type="entry name" value="Acetyl-CoA synthetase-like"/>
    <property type="match status" value="1"/>
</dbReference>
<evidence type="ECO:0000259" key="5">
    <source>
        <dbReference type="PROSITE" id="PS50075"/>
    </source>
</evidence>
<dbReference type="Gene3D" id="3.30.559.30">
    <property type="entry name" value="Nonribosomal peptide synthetase, condensation domain"/>
    <property type="match status" value="1"/>
</dbReference>
<dbReference type="PROSITE" id="PS00012">
    <property type="entry name" value="PHOSPHOPANTETHEINE"/>
    <property type="match status" value="1"/>
</dbReference>
<dbReference type="Gene3D" id="3.40.50.980">
    <property type="match status" value="2"/>
</dbReference>
<dbReference type="InterPro" id="IPR023213">
    <property type="entry name" value="CAT-like_dom_sf"/>
</dbReference>
<sequence>MDRGGTMNLVEFLQDISLKGVKLWCDGEKLRTGGAKEVLTPDVISQLKQYKTQILQLLQEQPDILQVYPLSYGQKGLRFLWELAPQSYTYNLSFAVRIYSQVELPILQQTFEVLQNRHPMLRSTFPKLGQEMVRQIHQNQPLDFLEIDASSWNEDELYKNVLETHRLPFALESKPVMRIRWFANPEKDHILLLTIHHIAWDGWSMSSIVKEIPEIYEAQKAGVDISLPQIGYYQDYVSWQRNILIGTEGERLWSYWQQKLAGDLPVLNLLTDKPRPPIQTYNGAAYPLKLPKELTEQLKALAQEAGATLYMVLLAAFQILLSRYTSQEDILVGSPTFGRSKPEFVPIVGYFVDQVVMRGNLSGNPGFKDFLSQVRQTVIEALAHQDYPFSLLVQRLQLEQDSSRSPLFQAYFIFQNFQGAQNVQKLLSSPKKTVVNWGKWEVEPFALAQYESLFDLTLEIMEEDSSILGFLKYNTDIFEEQTIARMASHYQTLLTGIVNNPQENVGQLPLLGDVEQQQLLGEWNNTATEYPEDKCMHQLFEEKVKQSPDAVALIFGDQRLTYKELNERANQLAHYLQTLEVKAEVLVGLCIDRSIEMLVGLLGILKAGGGYVPIDPSYPQQRLAYMLEDSAVPVLLTTESLLEIIPEHQAKTVCLDRDWQAIASHSQENLERVIAPENRAYVIYTSGSTGKPKGVEINHYSLVNFLVSMNSYLELTNLDTFNAITTISFDIAALELYLPLIVGASVALVPREIAIDGNRLLPQLLESGATVMQATPATWKMLLTAGLSNHKLDVKLLSGGEALPAELAHQLLEIGKELWNVYGPTEATIWSTIYKVGDRLKSTKNSHVITPIGRPIANTDIYILDSYLQQVPIGIPGELHIGGTGLARGYLNRPELTQERFIPNPFGNLQAQNQKSRIYKTGDLARYLPDGNIEYLGRIDNQVKIRGFRIELGEIESTLTKHPEVQEAVVITHPDRLIDKPLIAYIVPNFRGEDPHSRESINKAQSERLLLWQQLRNKIYEQTIVDGGANFNPLIWRDSYTGEPFPEEDMSQWLDYTIERIISGKPERVLEIGCGTGMLLFKIAPHTSKYYGIDISDKAISYIEEQLKTLEGDWSHVQVYNQPANDLKALEKESFDAVILNSVIQYFPSIEYLVGVLENAVKLVAQGGTIFIGDVRSLRLLETFHTDLLLSQATDEEKVEDLWQRVQKKLKQEEELVIDPEFFQALQQYLPQISQVEIQLKRSRADNEITKFRYDVILHIEKEVLSPSCSPQFLNWQQEELTLSSVQQILAQKQPEMLIIKDVPNARLQTQVKLNQLLTRKNEFVKVEELRKALPKNTPEKGIEPEDFWNLDDELAYKSYITWSALNSDCYDVVFWQKSSAPINNGLPLLPTENREQKPWTVYSNNPLQSKLSQQLVPKLRTFMEQVLPQYMVPSTFVLLDSLPLTPNGKVDRKKLPNPDINRSHTEYVVPKSETEQQIAKVWQEVLKLEKVGIHDNFFEVGGNSLLLIQVSGKLKEIFKIELQVVELLKYPTIYYLSQHIKGESISKTDSEEARNIRDTNLKEGKSMMKQRLARRQKHRSRYQFKD</sequence>
<dbReference type="SUPFAM" id="SSF52777">
    <property type="entry name" value="CoA-dependent acyltransferases"/>
    <property type="match status" value="2"/>
</dbReference>
<dbReference type="NCBIfam" id="TIGR01733">
    <property type="entry name" value="AA-adenyl-dom"/>
    <property type="match status" value="1"/>
</dbReference>
<keyword evidence="2" id="KW-0596">Phosphopantetheine</keyword>
<dbReference type="PROSITE" id="PS00455">
    <property type="entry name" value="AMP_BINDING"/>
    <property type="match status" value="1"/>
</dbReference>
<dbReference type="CDD" id="cd02440">
    <property type="entry name" value="AdoMet_MTases"/>
    <property type="match status" value="1"/>
</dbReference>
<dbReference type="CDD" id="cd05930">
    <property type="entry name" value="A_NRPS"/>
    <property type="match status" value="1"/>
</dbReference>
<evidence type="ECO:0000313" key="6">
    <source>
        <dbReference type="EMBL" id="AZH23792.1"/>
    </source>
</evidence>
<dbReference type="GO" id="GO:0003824">
    <property type="term" value="F:catalytic activity"/>
    <property type="evidence" value="ECO:0007669"/>
    <property type="project" value="InterPro"/>
</dbReference>
<evidence type="ECO:0000256" key="2">
    <source>
        <dbReference type="ARBA" id="ARBA00022450"/>
    </source>
</evidence>
<dbReference type="SUPFAM" id="SSF53335">
    <property type="entry name" value="S-adenosyl-L-methionine-dependent methyltransferases"/>
    <property type="match status" value="1"/>
</dbReference>
<dbReference type="GO" id="GO:0008610">
    <property type="term" value="P:lipid biosynthetic process"/>
    <property type="evidence" value="ECO:0007669"/>
    <property type="project" value="UniProtKB-ARBA"/>
</dbReference>